<dbReference type="SUPFAM" id="SSF56024">
    <property type="entry name" value="Phospholipase D/nuclease"/>
    <property type="match status" value="1"/>
</dbReference>
<proteinExistence type="inferred from homology"/>
<keyword evidence="6" id="KW-0443">Lipid metabolism</keyword>
<evidence type="ECO:0000256" key="4">
    <source>
        <dbReference type="ARBA" id="ARBA00022801"/>
    </source>
</evidence>
<keyword evidence="5" id="KW-0442">Lipid degradation</keyword>
<dbReference type="RefSeq" id="WP_041346986.1">
    <property type="nucleotide sequence ID" value="NZ_LWBO01000010.1"/>
</dbReference>
<dbReference type="InterPro" id="IPR025202">
    <property type="entry name" value="PLD-like_dom"/>
</dbReference>
<dbReference type="EMBL" id="LWBO01000010">
    <property type="protein sequence ID" value="OQP49553.1"/>
    <property type="molecule type" value="Genomic_DNA"/>
</dbReference>
<evidence type="ECO:0000256" key="6">
    <source>
        <dbReference type="ARBA" id="ARBA00023098"/>
    </source>
</evidence>
<dbReference type="Pfam" id="PF13091">
    <property type="entry name" value="PLDc_2"/>
    <property type="match status" value="1"/>
</dbReference>
<comment type="caution">
    <text evidence="8">The sequence shown here is derived from an EMBL/GenBank/DDBJ whole genome shotgun (WGS) entry which is preliminary data.</text>
</comment>
<name>A0ABX3NY21_9BACT</name>
<dbReference type="InterPro" id="IPR051406">
    <property type="entry name" value="PLD_domain"/>
</dbReference>
<dbReference type="Proteomes" id="UP000192277">
    <property type="component" value="Unassembled WGS sequence"/>
</dbReference>
<evidence type="ECO:0000256" key="5">
    <source>
        <dbReference type="ARBA" id="ARBA00022963"/>
    </source>
</evidence>
<evidence type="ECO:0000256" key="2">
    <source>
        <dbReference type="ARBA" id="ARBA00008664"/>
    </source>
</evidence>
<dbReference type="Gene3D" id="3.30.870.10">
    <property type="entry name" value="Endonuclease Chain A"/>
    <property type="match status" value="1"/>
</dbReference>
<reference evidence="8 9" key="1">
    <citation type="submission" date="2016-04" db="EMBL/GenBank/DDBJ databases">
        <authorList>
            <person name="Chen L."/>
            <person name="Zhuang W."/>
            <person name="Wang G."/>
        </authorList>
    </citation>
    <scope>NUCLEOTIDE SEQUENCE [LARGE SCALE GENOMIC DNA]</scope>
    <source>
        <strain evidence="9">GR20</strain>
    </source>
</reference>
<evidence type="ECO:0000259" key="7">
    <source>
        <dbReference type="Pfam" id="PF13091"/>
    </source>
</evidence>
<evidence type="ECO:0000256" key="1">
    <source>
        <dbReference type="ARBA" id="ARBA00000798"/>
    </source>
</evidence>
<dbReference type="PANTHER" id="PTHR43856">
    <property type="entry name" value="CARDIOLIPIN HYDROLASE"/>
    <property type="match status" value="1"/>
</dbReference>
<dbReference type="CDD" id="cd09172">
    <property type="entry name" value="PLDc_Nuc_like_unchar1_1"/>
    <property type="match status" value="1"/>
</dbReference>
<gene>
    <name evidence="8" type="ORF">A4D02_28590</name>
</gene>
<organism evidence="8 9">
    <name type="scientific">Niastella koreensis</name>
    <dbReference type="NCBI Taxonomy" id="354356"/>
    <lineage>
        <taxon>Bacteria</taxon>
        <taxon>Pseudomonadati</taxon>
        <taxon>Bacteroidota</taxon>
        <taxon>Chitinophagia</taxon>
        <taxon>Chitinophagales</taxon>
        <taxon>Chitinophagaceae</taxon>
        <taxon>Niastella</taxon>
    </lineage>
</organism>
<dbReference type="PANTHER" id="PTHR43856:SF1">
    <property type="entry name" value="MITOCHONDRIAL CARDIOLIPIN HYDROLASE"/>
    <property type="match status" value="1"/>
</dbReference>
<evidence type="ECO:0000256" key="3">
    <source>
        <dbReference type="ARBA" id="ARBA00012027"/>
    </source>
</evidence>
<keyword evidence="4" id="KW-0378">Hydrolase</keyword>
<protein>
    <recommendedName>
        <fullName evidence="3">phospholipase D</fullName>
        <ecNumber evidence="3">3.1.4.4</ecNumber>
    </recommendedName>
</protein>
<feature type="domain" description="Phospholipase D-like" evidence="7">
    <location>
        <begin position="185"/>
        <end position="316"/>
    </location>
</feature>
<sequence>MRTGIHNNKFSVHAISGTHVITLAFDAKENFTNGLLGFAIHRTKFDKKGKDISDGGDWMKGYKPFEEIIDDPQPNVTYPTNLHPIQSFTWADYAVEPEYSYQYKVLPVYGTPSKLKYGEELVLKVHPEQLKDNLHEIYFNRGAAASQAYACRFDNLKPNDKSLTDKEKQERKDWLSRGLFEAVVAYIKQAKGEGWGLRAALYELDQIDVMKTFKEALDNGADVQIVYEARTGEKQTIDNQATLKSAGFKVNDKVITYARKNTDGIPHNKFIILLKNDKPLMIWTGSTNISEGGIFGHSNLGHCIKDKKVAGEYLKYWNFLKNDPSQEDLKEFVDENWPTVDINAMAQDEMTVIFSPRKGNKILDAYAAILGSSERLGIITLPFNVDKRFADVLE</sequence>
<comment type="similarity">
    <text evidence="2">Belongs to the phospholipase D family.</text>
</comment>
<comment type="catalytic activity">
    <reaction evidence="1">
        <text>a 1,2-diacyl-sn-glycero-3-phosphocholine + H2O = a 1,2-diacyl-sn-glycero-3-phosphate + choline + H(+)</text>
        <dbReference type="Rhea" id="RHEA:14445"/>
        <dbReference type="ChEBI" id="CHEBI:15354"/>
        <dbReference type="ChEBI" id="CHEBI:15377"/>
        <dbReference type="ChEBI" id="CHEBI:15378"/>
        <dbReference type="ChEBI" id="CHEBI:57643"/>
        <dbReference type="ChEBI" id="CHEBI:58608"/>
        <dbReference type="EC" id="3.1.4.4"/>
    </reaction>
</comment>
<keyword evidence="9" id="KW-1185">Reference proteome</keyword>
<accession>A0ABX3NY21</accession>
<dbReference type="EC" id="3.1.4.4" evidence="3"/>
<evidence type="ECO:0000313" key="8">
    <source>
        <dbReference type="EMBL" id="OQP49553.1"/>
    </source>
</evidence>
<evidence type="ECO:0000313" key="9">
    <source>
        <dbReference type="Proteomes" id="UP000192277"/>
    </source>
</evidence>